<gene>
    <name evidence="2" type="ORF">GA0070624_0409</name>
</gene>
<dbReference type="InterPro" id="IPR039422">
    <property type="entry name" value="MarR/SlyA-like"/>
</dbReference>
<evidence type="ECO:0000259" key="1">
    <source>
        <dbReference type="PROSITE" id="PS50995"/>
    </source>
</evidence>
<accession>A0A1C6RBM6</accession>
<dbReference type="Pfam" id="PF12802">
    <property type="entry name" value="MarR_2"/>
    <property type="match status" value="1"/>
</dbReference>
<dbReference type="Gene3D" id="1.10.10.10">
    <property type="entry name" value="Winged helix-like DNA-binding domain superfamily/Winged helix DNA-binding domain"/>
    <property type="match status" value="1"/>
</dbReference>
<dbReference type="OrthoDB" id="122135at2"/>
<dbReference type="InterPro" id="IPR036390">
    <property type="entry name" value="WH_DNA-bd_sf"/>
</dbReference>
<dbReference type="PROSITE" id="PS50995">
    <property type="entry name" value="HTH_MARR_2"/>
    <property type="match status" value="1"/>
</dbReference>
<evidence type="ECO:0000313" key="2">
    <source>
        <dbReference type="EMBL" id="SCL14400.1"/>
    </source>
</evidence>
<keyword evidence="3" id="KW-1185">Reference proteome</keyword>
<sequence>MSSVNEEYPTHVFNLLGGALTVAKRLMEAEIADEPHGLRGSHLRLLSMTPTEGIRPTELATRVGMTKQSLGEFVAALQAAGYLRVEVDPQDRRARVVSPTDKGVRLQQRILQIFADTEQRWQDAVGPRQWATFRKVLTRLAAEK</sequence>
<protein>
    <submittedName>
        <fullName evidence="2">Transcriptional regulator, MarR family</fullName>
    </submittedName>
</protein>
<dbReference type="InterPro" id="IPR000835">
    <property type="entry name" value="HTH_MarR-typ"/>
</dbReference>
<feature type="domain" description="HTH marR-type" evidence="1">
    <location>
        <begin position="9"/>
        <end position="142"/>
    </location>
</feature>
<dbReference type="SUPFAM" id="SSF46785">
    <property type="entry name" value="Winged helix' DNA-binding domain"/>
    <property type="match status" value="1"/>
</dbReference>
<dbReference type="InterPro" id="IPR036388">
    <property type="entry name" value="WH-like_DNA-bd_sf"/>
</dbReference>
<dbReference type="STRING" id="568872.GA0070624_0409"/>
<proteinExistence type="predicted"/>
<dbReference type="Proteomes" id="UP000199413">
    <property type="component" value="Unassembled WGS sequence"/>
</dbReference>
<dbReference type="AlphaFoldDB" id="A0A1C6RBM6"/>
<name>A0A1C6RBM6_9ACTN</name>
<organism evidence="2 3">
    <name type="scientific">Micromonospora rhizosphaerae</name>
    <dbReference type="NCBI Taxonomy" id="568872"/>
    <lineage>
        <taxon>Bacteria</taxon>
        <taxon>Bacillati</taxon>
        <taxon>Actinomycetota</taxon>
        <taxon>Actinomycetes</taxon>
        <taxon>Micromonosporales</taxon>
        <taxon>Micromonosporaceae</taxon>
        <taxon>Micromonospora</taxon>
    </lineage>
</organism>
<reference evidence="3" key="1">
    <citation type="submission" date="2016-06" db="EMBL/GenBank/DDBJ databases">
        <authorList>
            <person name="Varghese N."/>
            <person name="Submissions Spin"/>
        </authorList>
    </citation>
    <scope>NUCLEOTIDE SEQUENCE [LARGE SCALE GENOMIC DNA]</scope>
    <source>
        <strain evidence="3">DSM 45431</strain>
    </source>
</reference>
<dbReference type="PRINTS" id="PR00598">
    <property type="entry name" value="HTHMARR"/>
</dbReference>
<dbReference type="GO" id="GO:0006950">
    <property type="term" value="P:response to stress"/>
    <property type="evidence" value="ECO:0007669"/>
    <property type="project" value="TreeGrafter"/>
</dbReference>
<dbReference type="GO" id="GO:0003700">
    <property type="term" value="F:DNA-binding transcription factor activity"/>
    <property type="evidence" value="ECO:0007669"/>
    <property type="project" value="InterPro"/>
</dbReference>
<dbReference type="PANTHER" id="PTHR33164">
    <property type="entry name" value="TRANSCRIPTIONAL REGULATOR, MARR FAMILY"/>
    <property type="match status" value="1"/>
</dbReference>
<evidence type="ECO:0000313" key="3">
    <source>
        <dbReference type="Proteomes" id="UP000199413"/>
    </source>
</evidence>
<dbReference type="PANTHER" id="PTHR33164:SF43">
    <property type="entry name" value="HTH-TYPE TRANSCRIPTIONAL REPRESSOR YETL"/>
    <property type="match status" value="1"/>
</dbReference>
<dbReference type="SMART" id="SM00347">
    <property type="entry name" value="HTH_MARR"/>
    <property type="match status" value="1"/>
</dbReference>
<dbReference type="EMBL" id="FMHV01000002">
    <property type="protein sequence ID" value="SCL14400.1"/>
    <property type="molecule type" value="Genomic_DNA"/>
</dbReference>